<reference evidence="3" key="1">
    <citation type="submission" date="2015-11" db="EMBL/GenBank/DDBJ databases">
        <title>Complete genome sequence of a polyethylene glycol-degrading strain Sphingopyxis terrae strain 203-1 (NBRC 15098).</title>
        <authorList>
            <person name="Yoshiyuki O."/>
            <person name="Shouta N."/>
            <person name="Nagata Y."/>
            <person name="Numata M."/>
            <person name="Tsuchikane K."/>
            <person name="Hosoyama A."/>
            <person name="Yamazoe A."/>
            <person name="Tsuda M."/>
            <person name="Fujita N."/>
            <person name="Kawai F."/>
        </authorList>
    </citation>
    <scope>NUCLEOTIDE SEQUENCE [LARGE SCALE GENOMIC DNA]</scope>
    <source>
        <strain evidence="3">203-1</strain>
    </source>
</reference>
<gene>
    <name evidence="2" type="ORF">AOA14_11195</name>
</gene>
<protein>
    <recommendedName>
        <fullName evidence="4">Chromosome partitioning protein, ParB family</fullName>
    </recommendedName>
</protein>
<feature type="region of interest" description="Disordered" evidence="1">
    <location>
        <begin position="1"/>
        <end position="53"/>
    </location>
</feature>
<evidence type="ECO:0000313" key="2">
    <source>
        <dbReference type="EMBL" id="AMU95171.1"/>
    </source>
</evidence>
<evidence type="ECO:0000313" key="3">
    <source>
        <dbReference type="Proteomes" id="UP000076234"/>
    </source>
</evidence>
<dbReference type="AlphaFoldDB" id="A0A142VZJ3"/>
<dbReference type="RefSeq" id="WP_062901868.1">
    <property type="nucleotide sequence ID" value="NZ_CP013342.1"/>
</dbReference>
<feature type="compositionally biased region" description="Basic and acidic residues" evidence="1">
    <location>
        <begin position="1"/>
        <end position="13"/>
    </location>
</feature>
<evidence type="ECO:0000256" key="1">
    <source>
        <dbReference type="SAM" id="MobiDB-lite"/>
    </source>
</evidence>
<evidence type="ECO:0008006" key="4">
    <source>
        <dbReference type="Google" id="ProtNLM"/>
    </source>
</evidence>
<name>A0A142VZJ3_9SPHN</name>
<accession>A0A142VZJ3</accession>
<sequence>MNRTDENTEKAFEADPAQLEPAIEPTAASNGTPPPATEASANELTPGQHAFAPRQAEAVIASEGTADGNGDGDFTSTFASAPPVPGEFRLPLSKLAEWVYHPRAGSREKGEHFHALALTAAEPDDLRPLVVLDEVDGVYPIIDGRFLWHALKVTHAGNEDVEIRCVRYAGTEADAVVAVCDTALGTIEASSMEKAQALLNLQQVNGISQRAIAERYPRLTKDKVSNMLIAARMRQAYPMLFDILEEPDMAPISYGTTILTRQKELPPEAFQAMLELAEDIAANGERLKSSQALAALYPDGDAQASSDNKTVKPKPVVPLKSEDIFGHDDQPVAAYQRFSDDIDRISLPDVSDMSIEERQAAAEACIAVIRHHFGLDQHN</sequence>
<dbReference type="Proteomes" id="UP000076234">
    <property type="component" value="Chromosome"/>
</dbReference>
<organism evidence="2 3">
    <name type="scientific">Sphingopyxis terrae subsp. terrae NBRC 15098</name>
    <dbReference type="NCBI Taxonomy" id="1219058"/>
    <lineage>
        <taxon>Bacteria</taxon>
        <taxon>Pseudomonadati</taxon>
        <taxon>Pseudomonadota</taxon>
        <taxon>Alphaproteobacteria</taxon>
        <taxon>Sphingomonadales</taxon>
        <taxon>Sphingomonadaceae</taxon>
        <taxon>Sphingopyxis</taxon>
    </lineage>
</organism>
<reference evidence="2 3" key="2">
    <citation type="journal article" date="2016" name="Genome Announc.">
        <title>Complete Genome Sequence of Sphingopyxis terrae Strain 203-1 (NBRC 111660), a Polyethylene Glycol Degrader.</title>
        <authorList>
            <person name="Ohtsubo Y."/>
            <person name="Nonoyama S."/>
            <person name="Nagata Y."/>
            <person name="Numata M."/>
            <person name="Tsuchikane K."/>
            <person name="Hosoyama A."/>
            <person name="Yamazoe A."/>
            <person name="Tsuda M."/>
            <person name="Fujita N."/>
            <person name="Kawai F."/>
        </authorList>
    </citation>
    <scope>NUCLEOTIDE SEQUENCE [LARGE SCALE GENOMIC DNA]</scope>
    <source>
        <strain evidence="2 3">203-1</strain>
    </source>
</reference>
<dbReference type="STRING" id="1219058.AOA14_11195"/>
<dbReference type="EMBL" id="CP013342">
    <property type="protein sequence ID" value="AMU95171.1"/>
    <property type="molecule type" value="Genomic_DNA"/>
</dbReference>
<dbReference type="KEGG" id="ster:AOA14_11195"/>
<proteinExistence type="predicted"/>